<organism evidence="2 3">
    <name type="scientific">Candidatus Desulfobia pelagia</name>
    <dbReference type="NCBI Taxonomy" id="2841692"/>
    <lineage>
        <taxon>Bacteria</taxon>
        <taxon>Pseudomonadati</taxon>
        <taxon>Thermodesulfobacteriota</taxon>
        <taxon>Desulfobulbia</taxon>
        <taxon>Desulfobulbales</taxon>
        <taxon>Desulfobulbaceae</taxon>
        <taxon>Candidatus Desulfobia</taxon>
    </lineage>
</organism>
<accession>A0A8J6NE40</accession>
<feature type="transmembrane region" description="Helical" evidence="1">
    <location>
        <begin position="6"/>
        <end position="24"/>
    </location>
</feature>
<protein>
    <recommendedName>
        <fullName evidence="4">Invasion protein</fullName>
    </recommendedName>
</protein>
<evidence type="ECO:0000313" key="3">
    <source>
        <dbReference type="Proteomes" id="UP000614424"/>
    </source>
</evidence>
<dbReference type="EMBL" id="JACNJZ010000195">
    <property type="protein sequence ID" value="MBC8318901.1"/>
    <property type="molecule type" value="Genomic_DNA"/>
</dbReference>
<sequence>MGTYYIFKIVHLTGIFFVFSALGGHMSRAAIGSKEDNPLPKFIGMFHKVGLLLVLLAGIGLLTHFSEVNPFGWIIAKVFVLLMLAVWPLYLYGSKEKLPWAGGAAILFGLVAAFFALYKPF</sequence>
<keyword evidence="1" id="KW-1133">Transmembrane helix</keyword>
<proteinExistence type="predicted"/>
<dbReference type="Proteomes" id="UP000614424">
    <property type="component" value="Unassembled WGS sequence"/>
</dbReference>
<keyword evidence="1" id="KW-0472">Membrane</keyword>
<reference evidence="2 3" key="1">
    <citation type="submission" date="2020-08" db="EMBL/GenBank/DDBJ databases">
        <title>Bridging the membrane lipid divide: bacteria of the FCB group superphylum have the potential to synthesize archaeal ether lipids.</title>
        <authorList>
            <person name="Villanueva L."/>
            <person name="Von Meijenfeldt F.A.B."/>
            <person name="Westbye A.B."/>
            <person name="Yadav S."/>
            <person name="Hopmans E.C."/>
            <person name="Dutilh B.E."/>
            <person name="Sinninghe Damste J.S."/>
        </authorList>
    </citation>
    <scope>NUCLEOTIDE SEQUENCE [LARGE SCALE GENOMIC DNA]</scope>
    <source>
        <strain evidence="2">NIOZ-UU47</strain>
    </source>
</reference>
<dbReference type="AlphaFoldDB" id="A0A8J6NE40"/>
<name>A0A8J6NE40_9BACT</name>
<evidence type="ECO:0000313" key="2">
    <source>
        <dbReference type="EMBL" id="MBC8318901.1"/>
    </source>
</evidence>
<keyword evidence="1" id="KW-0812">Transmembrane</keyword>
<evidence type="ECO:0000256" key="1">
    <source>
        <dbReference type="SAM" id="Phobius"/>
    </source>
</evidence>
<feature type="transmembrane region" description="Helical" evidence="1">
    <location>
        <begin position="45"/>
        <end position="65"/>
    </location>
</feature>
<gene>
    <name evidence="2" type="ORF">H8E41_13440</name>
</gene>
<feature type="transmembrane region" description="Helical" evidence="1">
    <location>
        <begin position="71"/>
        <end position="91"/>
    </location>
</feature>
<evidence type="ECO:0008006" key="4">
    <source>
        <dbReference type="Google" id="ProtNLM"/>
    </source>
</evidence>
<feature type="transmembrane region" description="Helical" evidence="1">
    <location>
        <begin position="98"/>
        <end position="118"/>
    </location>
</feature>
<comment type="caution">
    <text evidence="2">The sequence shown here is derived from an EMBL/GenBank/DDBJ whole genome shotgun (WGS) entry which is preliminary data.</text>
</comment>